<evidence type="ECO:0000313" key="2">
    <source>
        <dbReference type="EMBL" id="KIH99710.1"/>
    </source>
</evidence>
<dbReference type="EMBL" id="JROO01000009">
    <property type="protein sequence ID" value="KIH99710.1"/>
    <property type="molecule type" value="Genomic_DNA"/>
</dbReference>
<dbReference type="Proteomes" id="UP000031675">
    <property type="component" value="Unassembled WGS sequence"/>
</dbReference>
<protein>
    <submittedName>
        <fullName evidence="2">GCN5 family acetyltransferase</fullName>
    </submittedName>
</protein>
<reference evidence="3" key="1">
    <citation type="journal article" date="2015" name="Chem. Biol.">
        <title>Structure, bioactivity, and resistance mechanism of streptomonomicin, an unusual lasso Peptide from an understudied halophilic actinomycete.</title>
        <authorList>
            <person name="Metelev M."/>
            <person name="Tietz J.I."/>
            <person name="Melby J.O."/>
            <person name="Blair P.M."/>
            <person name="Zhu L."/>
            <person name="Livnat I."/>
            <person name="Severinov K."/>
            <person name="Mitchell D.A."/>
        </authorList>
    </citation>
    <scope>NUCLEOTIDE SEQUENCE [LARGE SCALE GENOMIC DNA]</scope>
    <source>
        <strain evidence="3">YIM 90003</strain>
    </source>
</reference>
<dbReference type="SUPFAM" id="SSF55729">
    <property type="entry name" value="Acyl-CoA N-acyltransferases (Nat)"/>
    <property type="match status" value="1"/>
</dbReference>
<proteinExistence type="predicted"/>
<gene>
    <name evidence="2" type="ORF">LP52_05630</name>
</gene>
<dbReference type="STRING" id="183763.LP52_05630"/>
<dbReference type="Pfam" id="PF00583">
    <property type="entry name" value="Acetyltransf_1"/>
    <property type="match status" value="1"/>
</dbReference>
<dbReference type="GO" id="GO:0016747">
    <property type="term" value="F:acyltransferase activity, transferring groups other than amino-acyl groups"/>
    <property type="evidence" value="ECO:0007669"/>
    <property type="project" value="InterPro"/>
</dbReference>
<dbReference type="CDD" id="cd04301">
    <property type="entry name" value="NAT_SF"/>
    <property type="match status" value="1"/>
</dbReference>
<dbReference type="InterPro" id="IPR000182">
    <property type="entry name" value="GNAT_dom"/>
</dbReference>
<keyword evidence="3" id="KW-1185">Reference proteome</keyword>
<feature type="domain" description="N-acetyltransferase" evidence="1">
    <location>
        <begin position="4"/>
        <end position="197"/>
    </location>
</feature>
<dbReference type="Gene3D" id="3.40.630.30">
    <property type="match status" value="1"/>
</dbReference>
<organism evidence="2 3">
    <name type="scientific">Streptomonospora alba</name>
    <dbReference type="NCBI Taxonomy" id="183763"/>
    <lineage>
        <taxon>Bacteria</taxon>
        <taxon>Bacillati</taxon>
        <taxon>Actinomycetota</taxon>
        <taxon>Actinomycetes</taxon>
        <taxon>Streptosporangiales</taxon>
        <taxon>Nocardiopsidaceae</taxon>
        <taxon>Streptomonospora</taxon>
    </lineage>
</organism>
<dbReference type="OrthoDB" id="3239945at2"/>
<comment type="caution">
    <text evidence="2">The sequence shown here is derived from an EMBL/GenBank/DDBJ whole genome shotgun (WGS) entry which is preliminary data.</text>
</comment>
<sequence length="199" mass="21956">MTIVAIEPATPERWADLERLFGPTGAYGHCWCVYFRRRAKDFTASVSCAPPERGDSNREALRRVTLDGDVPGLIAYEDSEPCGWVSVAPRKDFVRLARSRSLRPTDPDEPGVWSLVCFWLPPRRRRKGMGSQLLDGAIEHARANGGRILEAYPVDTAGGRAPSAEVYTGTVRMFQKAGFTCAPHPGSGRPIARLTLKDD</sequence>
<name>A0A0C2JL97_9ACTN</name>
<accession>A0A0C2JL97</accession>
<evidence type="ECO:0000313" key="3">
    <source>
        <dbReference type="Proteomes" id="UP000031675"/>
    </source>
</evidence>
<dbReference type="AlphaFoldDB" id="A0A0C2JL97"/>
<dbReference type="InterPro" id="IPR016181">
    <property type="entry name" value="Acyl_CoA_acyltransferase"/>
</dbReference>
<evidence type="ECO:0000259" key="1">
    <source>
        <dbReference type="PROSITE" id="PS51186"/>
    </source>
</evidence>
<dbReference type="PROSITE" id="PS51186">
    <property type="entry name" value="GNAT"/>
    <property type="match status" value="1"/>
</dbReference>
<keyword evidence="2" id="KW-0808">Transferase</keyword>
<dbReference type="RefSeq" id="WP_040271325.1">
    <property type="nucleotide sequence ID" value="NZ_JROO01000009.1"/>
</dbReference>